<accession>A0ACA9MU50</accession>
<keyword evidence="2" id="KW-1185">Reference proteome</keyword>
<reference evidence="1" key="1">
    <citation type="submission" date="2021-06" db="EMBL/GenBank/DDBJ databases">
        <authorList>
            <person name="Kallberg Y."/>
            <person name="Tangrot J."/>
            <person name="Rosling A."/>
        </authorList>
    </citation>
    <scope>NUCLEOTIDE SEQUENCE</scope>
    <source>
        <strain evidence="1">CL356</strain>
    </source>
</reference>
<evidence type="ECO:0000313" key="2">
    <source>
        <dbReference type="Proteomes" id="UP000789525"/>
    </source>
</evidence>
<comment type="caution">
    <text evidence="1">The sequence shown here is derived from an EMBL/GenBank/DDBJ whole genome shotgun (WGS) entry which is preliminary data.</text>
</comment>
<feature type="non-terminal residue" evidence="1">
    <location>
        <position position="1"/>
    </location>
</feature>
<dbReference type="EMBL" id="CAJVPT010015470">
    <property type="protein sequence ID" value="CAG8611937.1"/>
    <property type="molecule type" value="Genomic_DNA"/>
</dbReference>
<evidence type="ECO:0000313" key="1">
    <source>
        <dbReference type="EMBL" id="CAG8611937.1"/>
    </source>
</evidence>
<proteinExistence type="predicted"/>
<organism evidence="1 2">
    <name type="scientific">Acaulospora colombiana</name>
    <dbReference type="NCBI Taxonomy" id="27376"/>
    <lineage>
        <taxon>Eukaryota</taxon>
        <taxon>Fungi</taxon>
        <taxon>Fungi incertae sedis</taxon>
        <taxon>Mucoromycota</taxon>
        <taxon>Glomeromycotina</taxon>
        <taxon>Glomeromycetes</taxon>
        <taxon>Diversisporales</taxon>
        <taxon>Acaulosporaceae</taxon>
        <taxon>Acaulospora</taxon>
    </lineage>
</organism>
<gene>
    <name evidence="1" type="ORF">ACOLOM_LOCUS7044</name>
</gene>
<dbReference type="Proteomes" id="UP000789525">
    <property type="component" value="Unassembled WGS sequence"/>
</dbReference>
<protein>
    <submittedName>
        <fullName evidence="1">7672_t:CDS:1</fullName>
    </submittedName>
</protein>
<name>A0ACA9MU50_9GLOM</name>
<sequence>PRLIPSAVPLLSPFAWLCHQKWDSATAVTKIPRTTPMLFLGGKQDEIVPHEHMQMLWQITTEKCNPDGTDKKATKSIEAASTSTGGWFAQALGFGSTSSVPPATTDKPQKPEEEDHVDEEDPDLKEHSSYEIIGDKEVLVSKRTRYRTWKEFEDGKHSYRKRHLHSIKRATSSINLNNNAHNTGQLIGQRIPVQWRGARGKKRTRETKSRYRDKRYNVNVITINRNNSKPITEIRPSCSSSARMIFLGAFVYFRIFASAGDAGNAGQMLTTLRWSTANENERSHAEDMRGHK</sequence>